<keyword evidence="3" id="KW-0175">Coiled coil</keyword>
<dbReference type="EMBL" id="JAUSTI010000012">
    <property type="protein sequence ID" value="MDQ0172583.1"/>
    <property type="molecule type" value="Genomic_DNA"/>
</dbReference>
<keyword evidence="6" id="KW-1185">Reference proteome</keyword>
<gene>
    <name evidence="5" type="ORF">J2T19_004073</name>
</gene>
<reference evidence="5 6" key="1">
    <citation type="submission" date="2023-07" db="EMBL/GenBank/DDBJ databases">
        <title>Sorghum-associated microbial communities from plants grown in Nebraska, USA.</title>
        <authorList>
            <person name="Schachtman D."/>
        </authorList>
    </citation>
    <scope>NUCLEOTIDE SEQUENCE [LARGE SCALE GENOMIC DNA]</scope>
    <source>
        <strain evidence="5 6">DS1314</strain>
    </source>
</reference>
<sequence length="278" mass="30445">MNIVDALVAACPYFKVMFLKDDLMLAVTDTEKFVYYVPSEDCDLGIRAGDPISLEDPTLRRALIHGETSANRIPEEFYGTTINSSATPLRDENGTIVGSFAIGFSLKNEEKLEHFTQLITEISSRLQDMVQTVAAQSQQLSASSSQILDNTRQAVQNSGEVTKVASFIREISEQTNLLGLNAAIEAARAGEMGAGFGVVASEVRKLSAGTKEATVNIERSLREVQQSMKNMEDEITSIAQSSSNQAEVVTEFSDVIERLNHTSHELKVFIESMLLKAD</sequence>
<feature type="domain" description="Methyl-accepting transducer" evidence="4">
    <location>
        <begin position="107"/>
        <end position="278"/>
    </location>
</feature>
<dbReference type="SMART" id="SM00283">
    <property type="entry name" value="MA"/>
    <property type="match status" value="1"/>
</dbReference>
<dbReference type="InterPro" id="IPR029151">
    <property type="entry name" value="Sensor-like_sf"/>
</dbReference>
<comment type="caution">
    <text evidence="5">The sequence shown here is derived from an EMBL/GenBank/DDBJ whole genome shotgun (WGS) entry which is preliminary data.</text>
</comment>
<keyword evidence="1 2" id="KW-0807">Transducer</keyword>
<protein>
    <submittedName>
        <fullName evidence="5">Chromosome segregation ATPase</fullName>
    </submittedName>
</protein>
<dbReference type="PANTHER" id="PTHR32089">
    <property type="entry name" value="METHYL-ACCEPTING CHEMOTAXIS PROTEIN MCPB"/>
    <property type="match status" value="1"/>
</dbReference>
<dbReference type="Proteomes" id="UP001233836">
    <property type="component" value="Unassembled WGS sequence"/>
</dbReference>
<feature type="coiled-coil region" evidence="3">
    <location>
        <begin position="214"/>
        <end position="241"/>
    </location>
</feature>
<proteinExistence type="predicted"/>
<dbReference type="Pfam" id="PF00015">
    <property type="entry name" value="MCPsignal"/>
    <property type="match status" value="1"/>
</dbReference>
<dbReference type="SUPFAM" id="SSF58104">
    <property type="entry name" value="Methyl-accepting chemotaxis protein (MCP) signaling domain"/>
    <property type="match status" value="1"/>
</dbReference>
<accession>A0ABT9WH39</accession>
<evidence type="ECO:0000313" key="6">
    <source>
        <dbReference type="Proteomes" id="UP001233836"/>
    </source>
</evidence>
<dbReference type="InterPro" id="IPR004089">
    <property type="entry name" value="MCPsignal_dom"/>
</dbReference>
<dbReference type="PANTHER" id="PTHR32089:SF112">
    <property type="entry name" value="LYSOZYME-LIKE PROTEIN-RELATED"/>
    <property type="match status" value="1"/>
</dbReference>
<evidence type="ECO:0000256" key="3">
    <source>
        <dbReference type="SAM" id="Coils"/>
    </source>
</evidence>
<name>A0ABT9WH39_9BACL</name>
<evidence type="ECO:0000256" key="1">
    <source>
        <dbReference type="ARBA" id="ARBA00023224"/>
    </source>
</evidence>
<evidence type="ECO:0000313" key="5">
    <source>
        <dbReference type="EMBL" id="MDQ0172583.1"/>
    </source>
</evidence>
<dbReference type="RefSeq" id="WP_307218860.1">
    <property type="nucleotide sequence ID" value="NZ_JAUSTI010000012.1"/>
</dbReference>
<dbReference type="Gene3D" id="1.10.287.950">
    <property type="entry name" value="Methyl-accepting chemotaxis protein"/>
    <property type="match status" value="1"/>
</dbReference>
<dbReference type="PROSITE" id="PS50111">
    <property type="entry name" value="CHEMOTAXIS_TRANSDUC_2"/>
    <property type="match status" value="1"/>
</dbReference>
<dbReference type="SUPFAM" id="SSF103190">
    <property type="entry name" value="Sensory domain-like"/>
    <property type="match status" value="1"/>
</dbReference>
<evidence type="ECO:0000256" key="2">
    <source>
        <dbReference type="PROSITE-ProRule" id="PRU00284"/>
    </source>
</evidence>
<organism evidence="5 6">
    <name type="scientific">Paenibacillus tundrae</name>
    <dbReference type="NCBI Taxonomy" id="528187"/>
    <lineage>
        <taxon>Bacteria</taxon>
        <taxon>Bacillati</taxon>
        <taxon>Bacillota</taxon>
        <taxon>Bacilli</taxon>
        <taxon>Bacillales</taxon>
        <taxon>Paenibacillaceae</taxon>
        <taxon>Paenibacillus</taxon>
    </lineage>
</organism>
<evidence type="ECO:0000259" key="4">
    <source>
        <dbReference type="PROSITE" id="PS50111"/>
    </source>
</evidence>